<name>C0EYF7_9FIRM</name>
<reference evidence="1 2" key="1">
    <citation type="submission" date="2009-01" db="EMBL/GenBank/DDBJ databases">
        <authorList>
            <person name="Fulton L."/>
            <person name="Clifton S."/>
            <person name="Fulton B."/>
            <person name="Xu J."/>
            <person name="Minx P."/>
            <person name="Pepin K.H."/>
            <person name="Johnson M."/>
            <person name="Bhonagiri V."/>
            <person name="Nash W.E."/>
            <person name="Mardis E.R."/>
            <person name="Wilson R.K."/>
        </authorList>
    </citation>
    <scope>NUCLEOTIDE SEQUENCE [LARGE SCALE GENOMIC DNA]</scope>
    <source>
        <strain evidence="1 2">DSM 3353</strain>
    </source>
</reference>
<protein>
    <submittedName>
        <fullName evidence="1">Uncharacterized protein</fullName>
    </submittedName>
</protein>
<gene>
    <name evidence="1" type="ORF">EUBHAL_02461</name>
</gene>
<reference evidence="1 2" key="2">
    <citation type="submission" date="2009-02" db="EMBL/GenBank/DDBJ databases">
        <title>Draft genome sequence of Eubacterium hallii (DSM 3353).</title>
        <authorList>
            <person name="Sudarsanam P."/>
            <person name="Ley R."/>
            <person name="Guruge J."/>
            <person name="Turnbaugh P.J."/>
            <person name="Mahowald M."/>
            <person name="Liep D."/>
            <person name="Gordon J."/>
        </authorList>
    </citation>
    <scope>NUCLEOTIDE SEQUENCE [LARGE SCALE GENOMIC DNA]</scope>
    <source>
        <strain evidence="1 2">DSM 3353</strain>
    </source>
</reference>
<dbReference type="EMBL" id="ACEP01000106">
    <property type="protein sequence ID" value="EEG35710.1"/>
    <property type="molecule type" value="Genomic_DNA"/>
</dbReference>
<proteinExistence type="predicted"/>
<sequence length="46" mass="5571">MNFFISCIILKFRLAKVRTKQVKTLTNIFNISFKELEDIKDRYNET</sequence>
<accession>C0EYF7</accession>
<evidence type="ECO:0000313" key="2">
    <source>
        <dbReference type="Proteomes" id="UP000003174"/>
    </source>
</evidence>
<comment type="caution">
    <text evidence="1">The sequence shown here is derived from an EMBL/GenBank/DDBJ whole genome shotgun (WGS) entry which is preliminary data.</text>
</comment>
<organism evidence="1 2">
    <name type="scientific">Anaerobutyricum hallii DSM 3353</name>
    <dbReference type="NCBI Taxonomy" id="411469"/>
    <lineage>
        <taxon>Bacteria</taxon>
        <taxon>Bacillati</taxon>
        <taxon>Bacillota</taxon>
        <taxon>Clostridia</taxon>
        <taxon>Lachnospirales</taxon>
        <taxon>Lachnospiraceae</taxon>
        <taxon>Anaerobutyricum</taxon>
    </lineage>
</organism>
<dbReference type="AlphaFoldDB" id="C0EYF7"/>
<dbReference type="Proteomes" id="UP000003174">
    <property type="component" value="Unassembled WGS sequence"/>
</dbReference>
<evidence type="ECO:0000313" key="1">
    <source>
        <dbReference type="EMBL" id="EEG35710.1"/>
    </source>
</evidence>